<reference evidence="2 3" key="1">
    <citation type="submission" date="2019-12" db="EMBL/GenBank/DDBJ databases">
        <title>Genomic-based taxomic classification of the family Erythrobacteraceae.</title>
        <authorList>
            <person name="Xu L."/>
        </authorList>
    </citation>
    <scope>NUCLEOTIDE SEQUENCE [LARGE SCALE GENOMIC DNA]</scope>
    <source>
        <strain evidence="2 3">MCCC 1K01500</strain>
    </source>
</reference>
<keyword evidence="3" id="KW-1185">Reference proteome</keyword>
<evidence type="ECO:0000313" key="3">
    <source>
        <dbReference type="Proteomes" id="UP000433652"/>
    </source>
</evidence>
<keyword evidence="1" id="KW-0732">Signal</keyword>
<evidence type="ECO:0000313" key="2">
    <source>
        <dbReference type="EMBL" id="MXO60404.1"/>
    </source>
</evidence>
<organism evidence="2 3">
    <name type="scientific">Croceibacterium salegens</name>
    <dbReference type="NCBI Taxonomy" id="1737568"/>
    <lineage>
        <taxon>Bacteria</taxon>
        <taxon>Pseudomonadati</taxon>
        <taxon>Pseudomonadota</taxon>
        <taxon>Alphaproteobacteria</taxon>
        <taxon>Sphingomonadales</taxon>
        <taxon>Erythrobacteraceae</taxon>
        <taxon>Croceibacterium</taxon>
    </lineage>
</organism>
<proteinExistence type="predicted"/>
<comment type="caution">
    <text evidence="2">The sequence shown here is derived from an EMBL/GenBank/DDBJ whole genome shotgun (WGS) entry which is preliminary data.</text>
</comment>
<accession>A0A6I4SWA5</accession>
<gene>
    <name evidence="2" type="ORF">GRI89_12740</name>
</gene>
<sequence length="269" mass="29688">MIGGKYLLGGAAVLALCAGGTLAAQEPAKGVPVARATEYQEVTQWPDWTGIWYPDWSKLFSNRGKPMVLTPKAQAKLDAFNEKYKEGGPPLYAQAHCLPPGMPGMMQQPYPIEFLYSPGRVTIITEAYEQVRRVYLGQQLPDDPDLFFKGNSVGHWEGDTLVVDSNGFSLLTTIAPGVEHSEKMTTHEKFYLTGPGEMMEEITIVDPEVLMEPYTTKVAFKLDNSFPIREYICAENNRLESGEDGANIDLKLDGEDDPFANLGQDDSGN</sequence>
<dbReference type="RefSeq" id="WP_159796198.1">
    <property type="nucleotide sequence ID" value="NZ_WTYM01000052.1"/>
</dbReference>
<evidence type="ECO:0000256" key="1">
    <source>
        <dbReference type="SAM" id="SignalP"/>
    </source>
</evidence>
<dbReference type="OrthoDB" id="7054794at2"/>
<dbReference type="EMBL" id="WTYM01000052">
    <property type="protein sequence ID" value="MXO60404.1"/>
    <property type="molecule type" value="Genomic_DNA"/>
</dbReference>
<protein>
    <submittedName>
        <fullName evidence="2">Uncharacterized protein</fullName>
    </submittedName>
</protein>
<feature type="chain" id="PRO_5026293395" evidence="1">
    <location>
        <begin position="24"/>
        <end position="269"/>
    </location>
</feature>
<feature type="signal peptide" evidence="1">
    <location>
        <begin position="1"/>
        <end position="23"/>
    </location>
</feature>
<dbReference type="AlphaFoldDB" id="A0A6I4SWA5"/>
<dbReference type="Proteomes" id="UP000433652">
    <property type="component" value="Unassembled WGS sequence"/>
</dbReference>
<name>A0A6I4SWA5_9SPHN</name>